<gene>
    <name evidence="1" type="ORF">SCALOS_LOCUS5848</name>
</gene>
<accession>A0ACA9M5T1</accession>
<comment type="caution">
    <text evidence="1">The sequence shown here is derived from an EMBL/GenBank/DDBJ whole genome shotgun (WGS) entry which is preliminary data.</text>
</comment>
<keyword evidence="2" id="KW-1185">Reference proteome</keyword>
<evidence type="ECO:0000313" key="1">
    <source>
        <dbReference type="EMBL" id="CAG8570955.1"/>
    </source>
</evidence>
<feature type="non-terminal residue" evidence="1">
    <location>
        <position position="943"/>
    </location>
</feature>
<proteinExistence type="predicted"/>
<name>A0ACA9M5T1_9GLOM</name>
<sequence>MSFTRNIKRYSDPAQALYTEGEQLAEWLLTKYNAITVLENSNRYEKSIKYTETILLKSQSIRTKQIQQLSEDEIQGLRDAKNRLENHITENLQNNIKFLEDKIADLTEYNQNNQNGIKTKDDLIYQQGVQYLKVLNAENEKLKNYLIEKHDQCVKLNVNISVDNELIQKQDINFSGSEFDVKKMIEKLESDYENLKDVKKNLIINIREQLNNKITNFLNEDLESEKNKLKEFITNQCQNFDMSIRSEVFNAFNGLQLINDIQILREEKERLKNHLKEKFKEKIDRNQSIAEYDKFNEETKKIEDELTLTKDKNDEIIDRQQRLQNKIDELDKEGGEEDSSINNINGARHQLIQTLFDNINEINRTLENHLTEKYDLLIQFVNLNDENPDTKKYLDKFKSPISEKDINLRKNNNNEVIILYGEENIVNTCQFQILYEKLKTYSNVQLEKTINDFNYEKRKLEEKSAYINATKTYEIQQTNIRSLHKKLCELKSDLVNRYNLLIKLEKITKVDDSSIYSEKVKKLMDEIQPFSDVFENANQHNINNLIDDCEQTINKFNKEISNIQAERDYIVTTIDNVKVLIEGDLINKYTQLIQLEEFKKWTLISDEYHNNIKKIQDNSNLRDTNNIPNPSDTNDGQNNTDRIRELETNVSNLKGDINLKDEEIRELKGKLEARDIRISELFESNSSLRNEAIKYSSELGKATNFEFGDHDINNIGQLSSEIKKLRIDLEYFCKLRKSIASINEQSMKKLLKIYKCSAVFSGKNYNKNLLEGLLQRHIIQETISKAEKYLNDDEFHTKTCLEAKIQSVTNRLQEYTTALSMQCFGTDKVSSAIPTKLRQMVYTLLSNRGFSQNKDKREHPVIERLTKDILNIMSNCRTIIDPVKNKDIESMAIKIVQQIIVIFLFRFKVQEPIIEYLWFESGDNIELEFMEFSVDEELKNAEV</sequence>
<dbReference type="Proteomes" id="UP000789860">
    <property type="component" value="Unassembled WGS sequence"/>
</dbReference>
<reference evidence="1" key="1">
    <citation type="submission" date="2021-06" db="EMBL/GenBank/DDBJ databases">
        <authorList>
            <person name="Kallberg Y."/>
            <person name="Tangrot J."/>
            <person name="Rosling A."/>
        </authorList>
    </citation>
    <scope>NUCLEOTIDE SEQUENCE</scope>
    <source>
        <strain evidence="1">AU212A</strain>
    </source>
</reference>
<organism evidence="1 2">
    <name type="scientific">Scutellospora calospora</name>
    <dbReference type="NCBI Taxonomy" id="85575"/>
    <lineage>
        <taxon>Eukaryota</taxon>
        <taxon>Fungi</taxon>
        <taxon>Fungi incertae sedis</taxon>
        <taxon>Mucoromycota</taxon>
        <taxon>Glomeromycotina</taxon>
        <taxon>Glomeromycetes</taxon>
        <taxon>Diversisporales</taxon>
        <taxon>Gigasporaceae</taxon>
        <taxon>Scutellospora</taxon>
    </lineage>
</organism>
<protein>
    <submittedName>
        <fullName evidence="1">2600_t:CDS:1</fullName>
    </submittedName>
</protein>
<evidence type="ECO:0000313" key="2">
    <source>
        <dbReference type="Proteomes" id="UP000789860"/>
    </source>
</evidence>
<dbReference type="EMBL" id="CAJVPM010010208">
    <property type="protein sequence ID" value="CAG8570955.1"/>
    <property type="molecule type" value="Genomic_DNA"/>
</dbReference>